<evidence type="ECO:0000256" key="1">
    <source>
        <dbReference type="ARBA" id="ARBA00008511"/>
    </source>
</evidence>
<dbReference type="Ensembl" id="ENSDCDT00010029704.1">
    <property type="protein sequence ID" value="ENSDCDP00010024051.1"/>
    <property type="gene ID" value="ENSDCDG00010015213.1"/>
</dbReference>
<feature type="domain" description="PIH1 N-terminal" evidence="3">
    <location>
        <begin position="17"/>
        <end position="142"/>
    </location>
</feature>
<proteinExistence type="inferred from homology"/>
<reference evidence="5 6" key="1">
    <citation type="submission" date="2020-06" db="EMBL/GenBank/DDBJ databases">
        <authorList>
            <consortium name="Wellcome Sanger Institute Data Sharing"/>
        </authorList>
    </citation>
    <scope>NUCLEOTIDE SEQUENCE [LARGE SCALE GENOMIC DNA]</scope>
</reference>
<dbReference type="Pfam" id="PF08190">
    <property type="entry name" value="PIH1"/>
    <property type="match status" value="1"/>
</dbReference>
<dbReference type="GO" id="GO:0060285">
    <property type="term" value="P:cilium-dependent cell motility"/>
    <property type="evidence" value="ECO:0007669"/>
    <property type="project" value="TreeGrafter"/>
</dbReference>
<feature type="domain" description="PIH1D1/2/3 CS-like" evidence="4">
    <location>
        <begin position="209"/>
        <end position="277"/>
    </location>
</feature>
<protein>
    <recommendedName>
        <fullName evidence="7">Protein kintoun</fullName>
    </recommendedName>
</protein>
<reference evidence="5" key="3">
    <citation type="submission" date="2025-09" db="UniProtKB">
        <authorList>
            <consortium name="Ensembl"/>
        </authorList>
    </citation>
    <scope>IDENTIFICATION</scope>
</reference>
<dbReference type="InterPro" id="IPR008978">
    <property type="entry name" value="HSP20-like_chaperone"/>
</dbReference>
<accession>A0AAY4BV29</accession>
<dbReference type="GO" id="GO:0005737">
    <property type="term" value="C:cytoplasm"/>
    <property type="evidence" value="ECO:0007669"/>
    <property type="project" value="TreeGrafter"/>
</dbReference>
<evidence type="ECO:0008006" key="7">
    <source>
        <dbReference type="Google" id="ProtNLM"/>
    </source>
</evidence>
<dbReference type="Pfam" id="PF18201">
    <property type="entry name" value="PIH1_CS"/>
    <property type="match status" value="1"/>
</dbReference>
<sequence>MKDDTFRGLLRDYTEEISNPENRKKYEEEIKMLEQERGVGVQFIHPTPYRVIKSSLDGKRKCFINICSNELIKAPECKVGQNENGKVGHHWSLPYSLTPGRPDVDSKGNQCMIYDVVFHPDTLQMASKNGLFMRLVDTSVIRKSILGQTPKEQSPDLDDRLSFPYPYKPKLEKSAGSQNITESSHPSQNRKCDATKQPTRPHYTVKYRSDIIITIELPLLRSAADAHLDVTEKRLLLISHKPAYKLDLTLTYPVDESKGEAKFNKAKKQLTITLPILSQS</sequence>
<evidence type="ECO:0000259" key="4">
    <source>
        <dbReference type="Pfam" id="PF18201"/>
    </source>
</evidence>
<evidence type="ECO:0000259" key="3">
    <source>
        <dbReference type="Pfam" id="PF08190"/>
    </source>
</evidence>
<dbReference type="GO" id="GO:0003351">
    <property type="term" value="P:epithelial cilium movement involved in extracellular fluid movement"/>
    <property type="evidence" value="ECO:0007669"/>
    <property type="project" value="TreeGrafter"/>
</dbReference>
<dbReference type="GeneTree" id="ENSGT00510000048466"/>
<keyword evidence="6" id="KW-1185">Reference proteome</keyword>
<dbReference type="AlphaFoldDB" id="A0AAY4BV29"/>
<dbReference type="InterPro" id="IPR012981">
    <property type="entry name" value="PIH1_N"/>
</dbReference>
<evidence type="ECO:0000256" key="2">
    <source>
        <dbReference type="SAM" id="MobiDB-lite"/>
    </source>
</evidence>
<feature type="region of interest" description="Disordered" evidence="2">
    <location>
        <begin position="171"/>
        <end position="199"/>
    </location>
</feature>
<name>A0AAY4BV29_9TELE</name>
<dbReference type="GO" id="GO:0070286">
    <property type="term" value="P:axonemal dynein complex assembly"/>
    <property type="evidence" value="ECO:0007669"/>
    <property type="project" value="TreeGrafter"/>
</dbReference>
<evidence type="ECO:0000313" key="6">
    <source>
        <dbReference type="Proteomes" id="UP000694580"/>
    </source>
</evidence>
<feature type="compositionally biased region" description="Polar residues" evidence="2">
    <location>
        <begin position="175"/>
        <end position="189"/>
    </location>
</feature>
<dbReference type="PANTHER" id="PTHR22997:SF3">
    <property type="entry name" value="PROTEIN KINTOUN"/>
    <property type="match status" value="1"/>
</dbReference>
<dbReference type="InterPro" id="IPR041442">
    <property type="entry name" value="PIH1D1/2/3_CS-like"/>
</dbReference>
<dbReference type="Proteomes" id="UP000694580">
    <property type="component" value="Chromosome 1"/>
</dbReference>
<dbReference type="Gene3D" id="2.60.40.790">
    <property type="match status" value="1"/>
</dbReference>
<reference evidence="5" key="2">
    <citation type="submission" date="2025-08" db="UniProtKB">
        <authorList>
            <consortium name="Ensembl"/>
        </authorList>
    </citation>
    <scope>IDENTIFICATION</scope>
</reference>
<comment type="similarity">
    <text evidence="1">Belongs to the PIH1 family.</text>
</comment>
<dbReference type="GO" id="GO:0005576">
    <property type="term" value="C:extracellular region"/>
    <property type="evidence" value="ECO:0007669"/>
    <property type="project" value="GOC"/>
</dbReference>
<evidence type="ECO:0000313" key="5">
    <source>
        <dbReference type="Ensembl" id="ENSDCDP00010024051.1"/>
    </source>
</evidence>
<dbReference type="InterPro" id="IPR050734">
    <property type="entry name" value="PIH1/Kintoun_subfamily"/>
</dbReference>
<dbReference type="PANTHER" id="PTHR22997">
    <property type="entry name" value="PIH1 DOMAIN-CONTAINING PROTEIN 1"/>
    <property type="match status" value="1"/>
</dbReference>
<organism evidence="5 6">
    <name type="scientific">Denticeps clupeoides</name>
    <name type="common">denticle herring</name>
    <dbReference type="NCBI Taxonomy" id="299321"/>
    <lineage>
        <taxon>Eukaryota</taxon>
        <taxon>Metazoa</taxon>
        <taxon>Chordata</taxon>
        <taxon>Craniata</taxon>
        <taxon>Vertebrata</taxon>
        <taxon>Euteleostomi</taxon>
        <taxon>Actinopterygii</taxon>
        <taxon>Neopterygii</taxon>
        <taxon>Teleostei</taxon>
        <taxon>Clupei</taxon>
        <taxon>Clupeiformes</taxon>
        <taxon>Denticipitoidei</taxon>
        <taxon>Denticipitidae</taxon>
        <taxon>Denticeps</taxon>
    </lineage>
</organism>